<evidence type="ECO:0000313" key="11">
    <source>
        <dbReference type="Proteomes" id="UP001331761"/>
    </source>
</evidence>
<feature type="disulfide bond" evidence="8">
    <location>
        <begin position="136"/>
        <end position="145"/>
    </location>
</feature>
<reference evidence="10 11" key="1">
    <citation type="submission" date="2019-10" db="EMBL/GenBank/DDBJ databases">
        <title>Assembly and Annotation for the nematode Trichostrongylus colubriformis.</title>
        <authorList>
            <person name="Martin J."/>
        </authorList>
    </citation>
    <scope>NUCLEOTIDE SEQUENCE [LARGE SCALE GENOMIC DNA]</scope>
    <source>
        <strain evidence="10">G859</strain>
        <tissue evidence="10">Whole worm</tissue>
    </source>
</reference>
<dbReference type="PANTHER" id="PTHR11616:SF241">
    <property type="entry name" value="SODIUM- AND CHLORIDE-DEPENDENT GLYCINE TRANSPORTER 2"/>
    <property type="match status" value="1"/>
</dbReference>
<evidence type="ECO:0000313" key="10">
    <source>
        <dbReference type="EMBL" id="KAK5969687.1"/>
    </source>
</evidence>
<comment type="subcellular location">
    <subcellularLocation>
        <location evidence="1">Membrane</location>
        <topology evidence="1">Multi-pass membrane protein</topology>
    </subcellularLocation>
</comment>
<dbReference type="SUPFAM" id="SSF161070">
    <property type="entry name" value="SNF-like"/>
    <property type="match status" value="1"/>
</dbReference>
<keyword evidence="4" id="KW-0769">Symport</keyword>
<dbReference type="InterPro" id="IPR000175">
    <property type="entry name" value="Na/ntran_symport"/>
</dbReference>
<dbReference type="Pfam" id="PF00209">
    <property type="entry name" value="SNF"/>
    <property type="match status" value="1"/>
</dbReference>
<keyword evidence="7" id="KW-0915">Sodium</keyword>
<keyword evidence="6 9" id="KW-0472">Membrane</keyword>
<feature type="transmembrane region" description="Helical" evidence="9">
    <location>
        <begin position="20"/>
        <end position="41"/>
    </location>
</feature>
<keyword evidence="8" id="KW-1015">Disulfide bond</keyword>
<feature type="transmembrane region" description="Helical" evidence="9">
    <location>
        <begin position="87"/>
        <end position="105"/>
    </location>
</feature>
<evidence type="ECO:0000256" key="6">
    <source>
        <dbReference type="ARBA" id="ARBA00023136"/>
    </source>
</evidence>
<dbReference type="GO" id="GO:0089718">
    <property type="term" value="P:amino acid import across plasma membrane"/>
    <property type="evidence" value="ECO:0007669"/>
    <property type="project" value="TreeGrafter"/>
</dbReference>
<feature type="transmembrane region" description="Helical" evidence="9">
    <location>
        <begin position="48"/>
        <end position="67"/>
    </location>
</feature>
<dbReference type="GO" id="GO:0005886">
    <property type="term" value="C:plasma membrane"/>
    <property type="evidence" value="ECO:0007669"/>
    <property type="project" value="TreeGrafter"/>
</dbReference>
<feature type="binding site" evidence="7">
    <location>
        <position position="35"/>
    </location>
    <ligand>
        <name>Na(+)</name>
        <dbReference type="ChEBI" id="CHEBI:29101"/>
        <label>1</label>
    </ligand>
</feature>
<evidence type="ECO:0000256" key="3">
    <source>
        <dbReference type="ARBA" id="ARBA00022692"/>
    </source>
</evidence>
<keyword evidence="2" id="KW-0813">Transport</keyword>
<evidence type="ECO:0000256" key="9">
    <source>
        <dbReference type="SAM" id="Phobius"/>
    </source>
</evidence>
<evidence type="ECO:0000256" key="1">
    <source>
        <dbReference type="ARBA" id="ARBA00004141"/>
    </source>
</evidence>
<sequence length="178" mass="20142">VVIGLLSRVSFREQFWNNKIQSYFVILSFLLTIDNVTYFYLFTRLFGLFWVVPYAICMLVVGFPLAYLEMAMGQYTSTGIYLVFDRMTPAFVGVGVSALLFNFFISCMDHMLFVDMASVATEAAFIISNEMPWANCLSSTSLQACHVWSRDCSRVQSKYLPTSPGSMMYGGGKEFTLT</sequence>
<comment type="caution">
    <text evidence="10">The sequence shown here is derived from an EMBL/GenBank/DDBJ whole genome shotgun (WGS) entry which is preliminary data.</text>
</comment>
<evidence type="ECO:0000256" key="2">
    <source>
        <dbReference type="ARBA" id="ARBA00022448"/>
    </source>
</evidence>
<protein>
    <submittedName>
        <fullName evidence="10">Uncharacterized protein</fullName>
    </submittedName>
</protein>
<evidence type="ECO:0000256" key="5">
    <source>
        <dbReference type="ARBA" id="ARBA00022989"/>
    </source>
</evidence>
<keyword evidence="7" id="KW-0479">Metal-binding</keyword>
<gene>
    <name evidence="10" type="ORF">GCK32_017986</name>
</gene>
<accession>A0AAN8F977</accession>
<evidence type="ECO:0000256" key="8">
    <source>
        <dbReference type="PIRSR" id="PIRSR600175-2"/>
    </source>
</evidence>
<dbReference type="GO" id="GO:0005283">
    <property type="term" value="F:amino acid:sodium symporter activity"/>
    <property type="evidence" value="ECO:0007669"/>
    <property type="project" value="TreeGrafter"/>
</dbReference>
<name>A0AAN8F977_TRICO</name>
<proteinExistence type="predicted"/>
<dbReference type="EMBL" id="WIXE01019865">
    <property type="protein sequence ID" value="KAK5969687.1"/>
    <property type="molecule type" value="Genomic_DNA"/>
</dbReference>
<dbReference type="InterPro" id="IPR037272">
    <property type="entry name" value="SNS_sf"/>
</dbReference>
<feature type="non-terminal residue" evidence="10">
    <location>
        <position position="1"/>
    </location>
</feature>
<dbReference type="PROSITE" id="PS50267">
    <property type="entry name" value="NA_NEUROTRAN_SYMP_3"/>
    <property type="match status" value="1"/>
</dbReference>
<keyword evidence="11" id="KW-1185">Reference proteome</keyword>
<dbReference type="GO" id="GO:0046872">
    <property type="term" value="F:metal ion binding"/>
    <property type="evidence" value="ECO:0007669"/>
    <property type="project" value="UniProtKB-KW"/>
</dbReference>
<evidence type="ECO:0000256" key="7">
    <source>
        <dbReference type="PIRSR" id="PIRSR600175-1"/>
    </source>
</evidence>
<keyword evidence="3 9" id="KW-0812">Transmembrane</keyword>
<keyword evidence="5 9" id="KW-1133">Transmembrane helix</keyword>
<dbReference type="AlphaFoldDB" id="A0AAN8F977"/>
<organism evidence="10 11">
    <name type="scientific">Trichostrongylus colubriformis</name>
    <name type="common">Black scour worm</name>
    <dbReference type="NCBI Taxonomy" id="6319"/>
    <lineage>
        <taxon>Eukaryota</taxon>
        <taxon>Metazoa</taxon>
        <taxon>Ecdysozoa</taxon>
        <taxon>Nematoda</taxon>
        <taxon>Chromadorea</taxon>
        <taxon>Rhabditida</taxon>
        <taxon>Rhabditina</taxon>
        <taxon>Rhabditomorpha</taxon>
        <taxon>Strongyloidea</taxon>
        <taxon>Trichostrongylidae</taxon>
        <taxon>Trichostrongylus</taxon>
    </lineage>
</organism>
<evidence type="ECO:0000256" key="4">
    <source>
        <dbReference type="ARBA" id="ARBA00022847"/>
    </source>
</evidence>
<dbReference type="Proteomes" id="UP001331761">
    <property type="component" value="Unassembled WGS sequence"/>
</dbReference>
<dbReference type="PANTHER" id="PTHR11616">
    <property type="entry name" value="SODIUM/CHLORIDE DEPENDENT TRANSPORTER"/>
    <property type="match status" value="1"/>
</dbReference>